<evidence type="ECO:0000256" key="1">
    <source>
        <dbReference type="SAM" id="Coils"/>
    </source>
</evidence>
<keyword evidence="1" id="KW-0175">Coiled coil</keyword>
<keyword evidence="3" id="KW-1185">Reference proteome</keyword>
<dbReference type="AlphaFoldDB" id="A0AA96JRD1"/>
<sequence>MNWTTLLRFRKQVEDLAREEVVLAEWEKSQIVSKRDDLMVEMEMVATELDQRIREGTDNMIAEQRYQWLDQISTAIEQQSQQIQIAEAKLVDLRATLKKAHHARRVVELVIAKKEEEVMQKVATQEQQMQEDVTAHAYATSQLEKMIQ</sequence>
<evidence type="ECO:0008006" key="4">
    <source>
        <dbReference type="Google" id="ProtNLM"/>
    </source>
</evidence>
<dbReference type="RefSeq" id="WP_312640504.1">
    <property type="nucleotide sequence ID" value="NZ_CP116967.1"/>
</dbReference>
<proteinExistence type="predicted"/>
<dbReference type="Gene3D" id="1.10.287.1700">
    <property type="match status" value="1"/>
</dbReference>
<evidence type="ECO:0000313" key="3">
    <source>
        <dbReference type="Proteomes" id="UP001302719"/>
    </source>
</evidence>
<organism evidence="2 3">
    <name type="scientific">Candidatus Nitrospira allomarina</name>
    <dbReference type="NCBI Taxonomy" id="3020900"/>
    <lineage>
        <taxon>Bacteria</taxon>
        <taxon>Pseudomonadati</taxon>
        <taxon>Nitrospirota</taxon>
        <taxon>Nitrospiria</taxon>
        <taxon>Nitrospirales</taxon>
        <taxon>Nitrospiraceae</taxon>
        <taxon>Nitrospira</taxon>
    </lineage>
</organism>
<protein>
    <recommendedName>
        <fullName evidence="4">Flagellar FliJ protein</fullName>
    </recommendedName>
</protein>
<gene>
    <name evidence="2" type="ORF">PP769_12315</name>
</gene>
<dbReference type="InterPro" id="IPR053716">
    <property type="entry name" value="Flag_assembly_chemotaxis_eff"/>
</dbReference>
<dbReference type="EMBL" id="CP116967">
    <property type="protein sequence ID" value="WNM56760.1"/>
    <property type="molecule type" value="Genomic_DNA"/>
</dbReference>
<feature type="coiled-coil region" evidence="1">
    <location>
        <begin position="69"/>
        <end position="103"/>
    </location>
</feature>
<reference evidence="2 3" key="1">
    <citation type="submission" date="2023-01" db="EMBL/GenBank/DDBJ databases">
        <title>Cultivation and genomic characterization of new, ubiquitous marine nitrite-oxidizing bacteria from the Nitrospirales.</title>
        <authorList>
            <person name="Mueller A.J."/>
            <person name="Daebeler A."/>
            <person name="Herbold C.W."/>
            <person name="Kirkegaard R.H."/>
            <person name="Daims H."/>
        </authorList>
    </citation>
    <scope>NUCLEOTIDE SEQUENCE [LARGE SCALE GENOMIC DNA]</scope>
    <source>
        <strain evidence="2 3">VA</strain>
    </source>
</reference>
<dbReference type="Proteomes" id="UP001302719">
    <property type="component" value="Chromosome"/>
</dbReference>
<dbReference type="KEGG" id="nall:PP769_12315"/>
<accession>A0AA96JRD1</accession>
<name>A0AA96JRD1_9BACT</name>
<evidence type="ECO:0000313" key="2">
    <source>
        <dbReference type="EMBL" id="WNM56760.1"/>
    </source>
</evidence>